<gene>
    <name evidence="1" type="ORF">Smic_22930</name>
</gene>
<comment type="caution">
    <text evidence="1">The sequence shown here is derived from an EMBL/GenBank/DDBJ whole genome shotgun (WGS) entry which is preliminary data.</text>
</comment>
<evidence type="ECO:0000313" key="1">
    <source>
        <dbReference type="EMBL" id="GFN03737.1"/>
    </source>
</evidence>
<name>A0A7J0CPV3_STRMI</name>
<accession>A0A7J0CPV3</accession>
<sequence length="55" mass="5877">MTVVLTEFAEYVPGFGTVSGDRQGDHVVRGWQEGNGGALVHGWVRPFGSSSETDP</sequence>
<dbReference type="AlphaFoldDB" id="A0A7J0CPV3"/>
<organism evidence="1 2">
    <name type="scientific">Streptomyces microflavus</name>
    <name type="common">Streptomyces lipmanii</name>
    <dbReference type="NCBI Taxonomy" id="1919"/>
    <lineage>
        <taxon>Bacteria</taxon>
        <taxon>Bacillati</taxon>
        <taxon>Actinomycetota</taxon>
        <taxon>Actinomycetes</taxon>
        <taxon>Kitasatosporales</taxon>
        <taxon>Streptomycetaceae</taxon>
        <taxon>Streptomyces</taxon>
    </lineage>
</organism>
<evidence type="ECO:0000313" key="2">
    <source>
        <dbReference type="Proteomes" id="UP000498740"/>
    </source>
</evidence>
<proteinExistence type="predicted"/>
<dbReference type="EMBL" id="BLWD01000001">
    <property type="protein sequence ID" value="GFN03737.1"/>
    <property type="molecule type" value="Genomic_DNA"/>
</dbReference>
<protein>
    <submittedName>
        <fullName evidence="1">Uncharacterized protein</fullName>
    </submittedName>
</protein>
<dbReference type="Proteomes" id="UP000498740">
    <property type="component" value="Unassembled WGS sequence"/>
</dbReference>
<reference evidence="1 2" key="1">
    <citation type="submission" date="2020-05" db="EMBL/GenBank/DDBJ databases">
        <title>Whole genome shotgun sequence of Streptomyces microflavus NBRC 13062.</title>
        <authorList>
            <person name="Komaki H."/>
            <person name="Tamura T."/>
        </authorList>
    </citation>
    <scope>NUCLEOTIDE SEQUENCE [LARGE SCALE GENOMIC DNA]</scope>
    <source>
        <strain evidence="1 2">NBRC 13062</strain>
    </source>
</reference>